<keyword evidence="3" id="KW-0238">DNA-binding</keyword>
<dbReference type="CDD" id="cd09859">
    <property type="entry name" value="PIN_53EXO"/>
    <property type="match status" value="1"/>
</dbReference>
<dbReference type="InterPro" id="IPR020045">
    <property type="entry name" value="DNA_polI_H3TH"/>
</dbReference>
<reference evidence="7 8" key="1">
    <citation type="submission" date="2014-07" db="EMBL/GenBank/DDBJ databases">
        <title>Complete genome sequence of a moderately halophilic bacterium Terribacillus aidingensis MP602, isolated from Cryptomeria fortunei in Tianmu mountain in China.</title>
        <authorList>
            <person name="Wang Y."/>
            <person name="Lu P."/>
            <person name="Zhang L."/>
        </authorList>
    </citation>
    <scope>NUCLEOTIDE SEQUENCE [LARGE SCALE GENOMIC DNA]</scope>
    <source>
        <strain evidence="7 8">MP602</strain>
    </source>
</reference>
<dbReference type="Gene3D" id="1.10.150.20">
    <property type="entry name" value="5' to 3' exonuclease, C-terminal subdomain"/>
    <property type="match status" value="1"/>
</dbReference>
<protein>
    <recommendedName>
        <fullName evidence="5">5'-3' exonuclease</fullName>
    </recommendedName>
</protein>
<dbReference type="InterPro" id="IPR038969">
    <property type="entry name" value="FEN"/>
</dbReference>
<dbReference type="GO" id="GO:0033567">
    <property type="term" value="P:DNA replication, Okazaki fragment processing"/>
    <property type="evidence" value="ECO:0007669"/>
    <property type="project" value="InterPro"/>
</dbReference>
<name>A0A075LPZ5_9BACI</name>
<dbReference type="GO" id="GO:0003677">
    <property type="term" value="F:DNA binding"/>
    <property type="evidence" value="ECO:0007669"/>
    <property type="project" value="UniProtKB-KW"/>
</dbReference>
<dbReference type="Proteomes" id="UP000027980">
    <property type="component" value="Chromosome"/>
</dbReference>
<evidence type="ECO:0000256" key="1">
    <source>
        <dbReference type="ARBA" id="ARBA00022722"/>
    </source>
</evidence>
<dbReference type="InterPro" id="IPR008918">
    <property type="entry name" value="HhH2"/>
</dbReference>
<dbReference type="InterPro" id="IPR020046">
    <property type="entry name" value="5-3_exonucl_a-hlix_arch_N"/>
</dbReference>
<dbReference type="Pfam" id="PF02739">
    <property type="entry name" value="5_3_exonuc_N"/>
    <property type="match status" value="1"/>
</dbReference>
<sequence length="295" mass="32872">MKNHILLIDGMAILFRAFHATAYRNYYMINSKGMPTNGLHGFIRHLAAAVDNFEPTHVAACWDMGSKTFRSEMLDTYKGNREAPPVELIPQFEAVKQVAAGYGIPNIGLKNYEADDCIGTLASLYASEGHHVTVLTGDQDMLQLVRPNIDVAIMRKGEGNYEVFQETSFFEQKGLTPAQIIDMKGLMGDSSDNYPGVKGIGEKTAIKLLTQYKNIDKLLENLEELPAGVRKKIESDLDNLHLSRKLAAIHCEVPISCELVDAVWAVDEKQKQAMLEEFELTKLSRLLRAADQLAN</sequence>
<keyword evidence="2" id="KW-0378">Hydrolase</keyword>
<dbReference type="InterPro" id="IPR036279">
    <property type="entry name" value="5-3_exonuclease_C_sf"/>
</dbReference>
<gene>
    <name evidence="7" type="ORF">GZ22_07800</name>
</gene>
<evidence type="ECO:0000256" key="2">
    <source>
        <dbReference type="ARBA" id="ARBA00022801"/>
    </source>
</evidence>
<dbReference type="OrthoDB" id="9806424at2"/>
<dbReference type="CDD" id="cd09898">
    <property type="entry name" value="H3TH_53EXO"/>
    <property type="match status" value="1"/>
</dbReference>
<evidence type="ECO:0000313" key="7">
    <source>
        <dbReference type="EMBL" id="AIF66548.1"/>
    </source>
</evidence>
<dbReference type="KEGG" id="tap:GZ22_07800"/>
<dbReference type="SUPFAM" id="SSF88723">
    <property type="entry name" value="PIN domain-like"/>
    <property type="match status" value="1"/>
</dbReference>
<organism evidence="7 8">
    <name type="scientific">Terribacillus saccharophilus</name>
    <dbReference type="NCBI Taxonomy" id="361277"/>
    <lineage>
        <taxon>Bacteria</taxon>
        <taxon>Bacillati</taxon>
        <taxon>Bacillota</taxon>
        <taxon>Bacilli</taxon>
        <taxon>Bacillales</taxon>
        <taxon>Bacillaceae</taxon>
        <taxon>Terribacillus</taxon>
    </lineage>
</organism>
<dbReference type="GO" id="GO:0017108">
    <property type="term" value="F:5'-flap endonuclease activity"/>
    <property type="evidence" value="ECO:0007669"/>
    <property type="project" value="InterPro"/>
</dbReference>
<evidence type="ECO:0000313" key="8">
    <source>
        <dbReference type="Proteomes" id="UP000027980"/>
    </source>
</evidence>
<dbReference type="SMART" id="SM00475">
    <property type="entry name" value="53EXOc"/>
    <property type="match status" value="1"/>
</dbReference>
<evidence type="ECO:0000256" key="5">
    <source>
        <dbReference type="ARBA" id="ARBA00050026"/>
    </source>
</evidence>
<dbReference type="PANTHER" id="PTHR42646:SF2">
    <property type="entry name" value="5'-3' EXONUCLEASE FAMILY PROTEIN"/>
    <property type="match status" value="1"/>
</dbReference>
<dbReference type="Gene3D" id="3.40.50.1010">
    <property type="entry name" value="5'-nuclease"/>
    <property type="match status" value="1"/>
</dbReference>
<dbReference type="EMBL" id="CP008876">
    <property type="protein sequence ID" value="AIF66548.1"/>
    <property type="molecule type" value="Genomic_DNA"/>
</dbReference>
<accession>A0A075LPZ5</accession>
<dbReference type="Pfam" id="PF01367">
    <property type="entry name" value="5_3_exonuc"/>
    <property type="match status" value="1"/>
</dbReference>
<dbReference type="SUPFAM" id="SSF47807">
    <property type="entry name" value="5' to 3' exonuclease, C-terminal subdomain"/>
    <property type="match status" value="1"/>
</dbReference>
<dbReference type="SMART" id="SM00279">
    <property type="entry name" value="HhH2"/>
    <property type="match status" value="1"/>
</dbReference>
<evidence type="ECO:0000256" key="3">
    <source>
        <dbReference type="ARBA" id="ARBA00023125"/>
    </source>
</evidence>
<keyword evidence="7" id="KW-0269">Exonuclease</keyword>
<dbReference type="InterPro" id="IPR002421">
    <property type="entry name" value="5-3_exonuclease"/>
</dbReference>
<evidence type="ECO:0000259" key="6">
    <source>
        <dbReference type="SMART" id="SM00475"/>
    </source>
</evidence>
<dbReference type="FunFam" id="1.10.150.20:FF:000003">
    <property type="entry name" value="DNA polymerase I"/>
    <property type="match status" value="1"/>
</dbReference>
<keyword evidence="1" id="KW-0540">Nuclease</keyword>
<proteinExistence type="predicted"/>
<dbReference type="GO" id="GO:0008409">
    <property type="term" value="F:5'-3' exonuclease activity"/>
    <property type="evidence" value="ECO:0007669"/>
    <property type="project" value="InterPro"/>
</dbReference>
<evidence type="ECO:0000256" key="4">
    <source>
        <dbReference type="ARBA" id="ARBA00049957"/>
    </source>
</evidence>
<dbReference type="GeneID" id="34221007"/>
<dbReference type="AlphaFoldDB" id="A0A075LPZ5"/>
<dbReference type="RefSeq" id="WP_038560682.1">
    <property type="nucleotide sequence ID" value="NZ_CP008876.1"/>
</dbReference>
<comment type="function">
    <text evidence="4">5'-3' exonuclease acting preferentially on double-stranded DNA.</text>
</comment>
<feature type="domain" description="5'-3' exonuclease" evidence="6">
    <location>
        <begin position="1"/>
        <end position="265"/>
    </location>
</feature>
<dbReference type="HOGENOM" id="CLU_004675_1_5_9"/>
<dbReference type="InterPro" id="IPR029060">
    <property type="entry name" value="PIN-like_dom_sf"/>
</dbReference>
<dbReference type="PANTHER" id="PTHR42646">
    <property type="entry name" value="FLAP ENDONUCLEASE XNI"/>
    <property type="match status" value="1"/>
</dbReference>